<dbReference type="AlphaFoldDB" id="A0AB34J115"/>
<evidence type="ECO:0008006" key="3">
    <source>
        <dbReference type="Google" id="ProtNLM"/>
    </source>
</evidence>
<comment type="caution">
    <text evidence="1">The sequence shown here is derived from an EMBL/GenBank/DDBJ whole genome shotgun (WGS) entry which is preliminary data.</text>
</comment>
<organism evidence="1 2">
    <name type="scientific">Prymnesium parvum</name>
    <name type="common">Toxic golden alga</name>
    <dbReference type="NCBI Taxonomy" id="97485"/>
    <lineage>
        <taxon>Eukaryota</taxon>
        <taxon>Haptista</taxon>
        <taxon>Haptophyta</taxon>
        <taxon>Prymnesiophyceae</taxon>
        <taxon>Prymnesiales</taxon>
        <taxon>Prymnesiaceae</taxon>
        <taxon>Prymnesium</taxon>
    </lineage>
</organism>
<gene>
    <name evidence="1" type="ORF">AB1Y20_006685</name>
</gene>
<sequence>MRALISARSIFSRLARRRSASAKESLIAAVLASASSRSAFDTAPTASSLAVRSVEIVSELASMAELSFSKVWMLLTYTGARWLSHPRVLRTPDPRHKAS</sequence>
<evidence type="ECO:0000313" key="2">
    <source>
        <dbReference type="Proteomes" id="UP001515480"/>
    </source>
</evidence>
<protein>
    <recommendedName>
        <fullName evidence="3">Secreted protein</fullName>
    </recommendedName>
</protein>
<name>A0AB34J115_PRYPA</name>
<accession>A0AB34J115</accession>
<evidence type="ECO:0000313" key="1">
    <source>
        <dbReference type="EMBL" id="KAL1510374.1"/>
    </source>
</evidence>
<proteinExistence type="predicted"/>
<reference evidence="1 2" key="1">
    <citation type="journal article" date="2024" name="Science">
        <title>Giant polyketide synthase enzymes in the biosynthesis of giant marine polyether toxins.</title>
        <authorList>
            <person name="Fallon T.R."/>
            <person name="Shende V.V."/>
            <person name="Wierzbicki I.H."/>
            <person name="Pendleton A.L."/>
            <person name="Watervoot N.F."/>
            <person name="Auber R.P."/>
            <person name="Gonzalez D.J."/>
            <person name="Wisecaver J.H."/>
            <person name="Moore B.S."/>
        </authorList>
    </citation>
    <scope>NUCLEOTIDE SEQUENCE [LARGE SCALE GENOMIC DNA]</scope>
    <source>
        <strain evidence="1 2">12B1</strain>
    </source>
</reference>
<dbReference type="Proteomes" id="UP001515480">
    <property type="component" value="Unassembled WGS sequence"/>
</dbReference>
<dbReference type="EMBL" id="JBGBPQ010000015">
    <property type="protein sequence ID" value="KAL1510374.1"/>
    <property type="molecule type" value="Genomic_DNA"/>
</dbReference>
<keyword evidence="2" id="KW-1185">Reference proteome</keyword>